<feature type="transmembrane region" description="Helical" evidence="1">
    <location>
        <begin position="466"/>
        <end position="488"/>
    </location>
</feature>
<organism evidence="2 3">
    <name type="scientific">Stentor coeruleus</name>
    <dbReference type="NCBI Taxonomy" id="5963"/>
    <lineage>
        <taxon>Eukaryota</taxon>
        <taxon>Sar</taxon>
        <taxon>Alveolata</taxon>
        <taxon>Ciliophora</taxon>
        <taxon>Postciliodesmatophora</taxon>
        <taxon>Heterotrichea</taxon>
        <taxon>Heterotrichida</taxon>
        <taxon>Stentoridae</taxon>
        <taxon>Stentor</taxon>
    </lineage>
</organism>
<evidence type="ECO:0000313" key="2">
    <source>
        <dbReference type="EMBL" id="OMJ66921.1"/>
    </source>
</evidence>
<keyword evidence="1" id="KW-0812">Transmembrane</keyword>
<evidence type="ECO:0000313" key="3">
    <source>
        <dbReference type="Proteomes" id="UP000187209"/>
    </source>
</evidence>
<proteinExistence type="predicted"/>
<dbReference type="EMBL" id="MPUH01001602">
    <property type="protein sequence ID" value="OMJ66921.1"/>
    <property type="molecule type" value="Genomic_DNA"/>
</dbReference>
<gene>
    <name evidence="2" type="ORF">SteCoe_36071</name>
</gene>
<keyword evidence="1" id="KW-0472">Membrane</keyword>
<keyword evidence="1" id="KW-1133">Transmembrane helix</keyword>
<feature type="transmembrane region" description="Helical" evidence="1">
    <location>
        <begin position="495"/>
        <end position="516"/>
    </location>
</feature>
<sequence length="550" mass="61934">MTNLIVLYANVQKEDMMSMVQDAQIVTNLVKPCTTCAVDYDFKSGTADNNYCKFKYNELNPTIYYNNLIDSSTYVLTAISRVAGYYALDYELFSKLLKWSDFVNNVDSFTGQEYIEVVSSIIYAFLDTNQDEMLIKERLPIYIAFLNNAFSEMTYYDESIDMRILKISEIIIMIDPSIESVLLAKEILQNLFDVQEITGSDGYSENTARCSIFEVENFANTLRLSPIILGDNTIEIGELNVESNRIVKIKALAFAVGNFSDIIDLSITTEKRLEGTEIITHDTVDLDIEDDAFIVQMRFTGINKAVCKSYKLGNWEEEDCNVLSSENGIAKVSIKRSGTYQLFEYTTVYSSKVPLYIIFSLILAMAIFMPLMMYIDKKNAYLSVPTFSMTVETKPDKKVKEEKIENEFPRNDSHNRSIFTYHLLFSMFKPDKSFLNSRKLMIICTNVIFALFIQSCLLKFTSLNALAVGVISAIVVIVPSALTIALLRGISNIKLALGAAMILAMNITSVIGSWFIPGSSGWLISWLVGLGTEFGVSQGILMIASRVILH</sequence>
<protein>
    <submittedName>
        <fullName evidence="2">Uncharacterized protein</fullName>
    </submittedName>
</protein>
<keyword evidence="3" id="KW-1185">Reference proteome</keyword>
<feature type="transmembrane region" description="Helical" evidence="1">
    <location>
        <begin position="440"/>
        <end position="460"/>
    </location>
</feature>
<accession>A0A1R2AQX7</accession>
<reference evidence="2 3" key="1">
    <citation type="submission" date="2016-11" db="EMBL/GenBank/DDBJ databases">
        <title>The macronuclear genome of Stentor coeruleus: a giant cell with tiny introns.</title>
        <authorList>
            <person name="Slabodnick M."/>
            <person name="Ruby J.G."/>
            <person name="Reiff S.B."/>
            <person name="Swart E.C."/>
            <person name="Gosai S."/>
            <person name="Prabakaran S."/>
            <person name="Witkowska E."/>
            <person name="Larue G.E."/>
            <person name="Fisher S."/>
            <person name="Freeman R.M."/>
            <person name="Gunawardena J."/>
            <person name="Chu W."/>
            <person name="Stover N.A."/>
            <person name="Gregory B.D."/>
            <person name="Nowacki M."/>
            <person name="Derisi J."/>
            <person name="Roy S.W."/>
            <person name="Marshall W.F."/>
            <person name="Sood P."/>
        </authorList>
    </citation>
    <scope>NUCLEOTIDE SEQUENCE [LARGE SCALE GENOMIC DNA]</scope>
    <source>
        <strain evidence="2">WM001</strain>
    </source>
</reference>
<dbReference type="Proteomes" id="UP000187209">
    <property type="component" value="Unassembled WGS sequence"/>
</dbReference>
<evidence type="ECO:0000256" key="1">
    <source>
        <dbReference type="SAM" id="Phobius"/>
    </source>
</evidence>
<name>A0A1R2AQX7_9CILI</name>
<dbReference type="AlphaFoldDB" id="A0A1R2AQX7"/>
<feature type="transmembrane region" description="Helical" evidence="1">
    <location>
        <begin position="353"/>
        <end position="375"/>
    </location>
</feature>
<feature type="transmembrane region" description="Helical" evidence="1">
    <location>
        <begin position="522"/>
        <end position="544"/>
    </location>
</feature>
<comment type="caution">
    <text evidence="2">The sequence shown here is derived from an EMBL/GenBank/DDBJ whole genome shotgun (WGS) entry which is preliminary data.</text>
</comment>